<dbReference type="FunFam" id="3.80.10.10:FF:000129">
    <property type="entry name" value="Leucine-rich repeat receptor-like kinase"/>
    <property type="match status" value="1"/>
</dbReference>
<dbReference type="Gene3D" id="1.10.510.10">
    <property type="entry name" value="Transferase(Phosphotransferase) domain 1"/>
    <property type="match status" value="1"/>
</dbReference>
<dbReference type="OrthoDB" id="1730120at2759"/>
<evidence type="ECO:0000256" key="3">
    <source>
        <dbReference type="ARBA" id="ARBA00022692"/>
    </source>
</evidence>
<dbReference type="SUPFAM" id="SSF56112">
    <property type="entry name" value="Protein kinase-like (PK-like)"/>
    <property type="match status" value="2"/>
</dbReference>
<keyword evidence="2" id="KW-0433">Leucine-rich repeat</keyword>
<gene>
    <name evidence="11" type="ORF">OLEA9_A045708</name>
</gene>
<dbReference type="InterPro" id="IPR032675">
    <property type="entry name" value="LRR_dom_sf"/>
</dbReference>
<feature type="signal peptide" evidence="9">
    <location>
        <begin position="1"/>
        <end position="19"/>
    </location>
</feature>
<evidence type="ECO:0000259" key="10">
    <source>
        <dbReference type="Pfam" id="PF08263"/>
    </source>
</evidence>
<dbReference type="SMART" id="SM00369">
    <property type="entry name" value="LRR_TYP"/>
    <property type="match status" value="8"/>
</dbReference>
<keyword evidence="8" id="KW-0325">Glycoprotein</keyword>
<organism evidence="11 12">
    <name type="scientific">Olea europaea subsp. europaea</name>
    <dbReference type="NCBI Taxonomy" id="158383"/>
    <lineage>
        <taxon>Eukaryota</taxon>
        <taxon>Viridiplantae</taxon>
        <taxon>Streptophyta</taxon>
        <taxon>Embryophyta</taxon>
        <taxon>Tracheophyta</taxon>
        <taxon>Spermatophyta</taxon>
        <taxon>Magnoliopsida</taxon>
        <taxon>eudicotyledons</taxon>
        <taxon>Gunneridae</taxon>
        <taxon>Pentapetalae</taxon>
        <taxon>asterids</taxon>
        <taxon>lamiids</taxon>
        <taxon>Lamiales</taxon>
        <taxon>Oleaceae</taxon>
        <taxon>Oleeae</taxon>
        <taxon>Olea</taxon>
    </lineage>
</organism>
<dbReference type="GO" id="GO:0051707">
    <property type="term" value="P:response to other organism"/>
    <property type="evidence" value="ECO:0007669"/>
    <property type="project" value="UniProtKB-ARBA"/>
</dbReference>
<evidence type="ECO:0000256" key="1">
    <source>
        <dbReference type="ARBA" id="ARBA00004167"/>
    </source>
</evidence>
<dbReference type="InterPro" id="IPR052592">
    <property type="entry name" value="LRR-RLK"/>
</dbReference>
<name>A0A8S0SU59_OLEEU</name>
<evidence type="ECO:0000256" key="5">
    <source>
        <dbReference type="ARBA" id="ARBA00022737"/>
    </source>
</evidence>
<dbReference type="Gramene" id="OE9A045708T2">
    <property type="protein sequence ID" value="OE9A045708C2"/>
    <property type="gene ID" value="OE9A045708"/>
</dbReference>
<dbReference type="Pfam" id="PF08263">
    <property type="entry name" value="LRRNT_2"/>
    <property type="match status" value="1"/>
</dbReference>
<evidence type="ECO:0000313" key="11">
    <source>
        <dbReference type="EMBL" id="CAA2996243.1"/>
    </source>
</evidence>
<dbReference type="Pfam" id="PF14223">
    <property type="entry name" value="Retrotran_gag_2"/>
    <property type="match status" value="1"/>
</dbReference>
<dbReference type="Proteomes" id="UP000594638">
    <property type="component" value="Unassembled WGS sequence"/>
</dbReference>
<reference evidence="11 12" key="1">
    <citation type="submission" date="2019-12" db="EMBL/GenBank/DDBJ databases">
        <authorList>
            <person name="Alioto T."/>
            <person name="Alioto T."/>
            <person name="Gomez Garrido J."/>
        </authorList>
    </citation>
    <scope>NUCLEOTIDE SEQUENCE [LARGE SCALE GENOMIC DNA]</scope>
</reference>
<dbReference type="InterPro" id="IPR013210">
    <property type="entry name" value="LRR_N_plant-typ"/>
</dbReference>
<dbReference type="FunFam" id="3.80.10.10:FF:000041">
    <property type="entry name" value="LRR receptor-like serine/threonine-protein kinase ERECTA"/>
    <property type="match status" value="2"/>
</dbReference>
<sequence>MEKLCFLIAVLVLSVNCFALYSTTDEDSLLAFKTRITSNPYGILADNWSTTTSNCNWIGVSCSRNRQRVVALNFSGFDFTGTIAPHLGNLTFLASLDISFNNFTGIIPPELSNLRRLEEINMGFNSFIGEVPSWFGILPELQQICLNNNSFTGSIPPSLCSNSKLQTLQMRNNFINGKIPQEIANLSALEILGLRFNQLTGSIPFGILNMSYLKVLDLSINSLYLEDLSLSHNHFNGRIRSAIGSLTMLRSLFLGINNLEGGIPMEIGNLSRLELLNIPGGSLTGPMPSSIFNISSLKAIDFSNNSLSGSLSVPIYHKLPELEQLYLRSNQLTGLILLNILDFKRLWVISLSDNKLTGGLPAKVGNLTRLKYLFLDNNRLTVSKVIDDKFPVNLVEVQKEEYDDLAYTLIILHLSDIVLGKIGKLDSTKELWKKLQDLYLLKSTPNKLYMLERFFSFKIDLSKNFDHNLDIFNKLVQDIVNCDENLIWHHPRFHVQYMNSKDDELSTNQFSGHLSSTIGLSLPNLEELYLGDNRLTGVIPSIITNAPKLTILYMAINSLTGTISNFGDMYLSDNMLHGSIPSCLAELKSFRRLYLDSNKLESTVLLNLWNLNDLLELNLSSNSLRGSLPSEIKNLKSVRNIRSLEFLDLSYNNFSGLIPKSSETLNSLEYFDVSHNKLEGEIPVRGRFANFTAQSYVETNILGSGSFGSAYKQTLSCGLNVAVKVFHLLSERVTKSFDIESENMEAKETTSGNVYRFGVLLLEMYTRKKSTNEMFGEKLSLKSWVGHFLDENTITKVVDTNFLGKRRQKLLCKGAMCLIRFGLAMECLADSPVERISMREVVARLEKTKTIFLATTTKDSTVLSQEPANKVAS</sequence>
<dbReference type="Pfam" id="PF00560">
    <property type="entry name" value="LRR_1"/>
    <property type="match status" value="7"/>
</dbReference>
<evidence type="ECO:0000256" key="9">
    <source>
        <dbReference type="SAM" id="SignalP"/>
    </source>
</evidence>
<feature type="domain" description="Leucine-rich repeat-containing N-terminal plant-type" evidence="10">
    <location>
        <begin position="24"/>
        <end position="63"/>
    </location>
</feature>
<dbReference type="GO" id="GO:0016020">
    <property type="term" value="C:membrane"/>
    <property type="evidence" value="ECO:0007669"/>
    <property type="project" value="UniProtKB-SubCell"/>
</dbReference>
<keyword evidence="7" id="KW-0472">Membrane</keyword>
<dbReference type="InterPro" id="IPR003591">
    <property type="entry name" value="Leu-rich_rpt_typical-subtyp"/>
</dbReference>
<feature type="chain" id="PRO_5035941521" evidence="9">
    <location>
        <begin position="20"/>
        <end position="873"/>
    </location>
</feature>
<dbReference type="InterPro" id="IPR011009">
    <property type="entry name" value="Kinase-like_dom_sf"/>
</dbReference>
<dbReference type="PANTHER" id="PTHR48054:SF77">
    <property type="entry name" value="RECEPTOR KINASE-LIKE PROTEIN XA21"/>
    <property type="match status" value="1"/>
</dbReference>
<comment type="subcellular location">
    <subcellularLocation>
        <location evidence="1">Membrane</location>
        <topology evidence="1">Single-pass membrane protein</topology>
    </subcellularLocation>
</comment>
<evidence type="ECO:0000313" key="12">
    <source>
        <dbReference type="Proteomes" id="UP000594638"/>
    </source>
</evidence>
<keyword evidence="6" id="KW-1133">Transmembrane helix</keyword>
<evidence type="ECO:0000256" key="6">
    <source>
        <dbReference type="ARBA" id="ARBA00022989"/>
    </source>
</evidence>
<dbReference type="GO" id="GO:0006952">
    <property type="term" value="P:defense response"/>
    <property type="evidence" value="ECO:0007669"/>
    <property type="project" value="UniProtKB-ARBA"/>
</dbReference>
<dbReference type="PANTHER" id="PTHR48054">
    <property type="entry name" value="RECEPTOR KINASE-LIKE PROTEIN XA21"/>
    <property type="match status" value="1"/>
</dbReference>
<evidence type="ECO:0000256" key="4">
    <source>
        <dbReference type="ARBA" id="ARBA00022729"/>
    </source>
</evidence>
<comment type="caution">
    <text evidence="11">The sequence shown here is derived from an EMBL/GenBank/DDBJ whole genome shotgun (WGS) entry which is preliminary data.</text>
</comment>
<keyword evidence="3" id="KW-0812">Transmembrane</keyword>
<evidence type="ECO:0000256" key="2">
    <source>
        <dbReference type="ARBA" id="ARBA00022614"/>
    </source>
</evidence>
<keyword evidence="4 9" id="KW-0732">Signal</keyword>
<dbReference type="InterPro" id="IPR001611">
    <property type="entry name" value="Leu-rich_rpt"/>
</dbReference>
<dbReference type="Gene3D" id="3.80.10.10">
    <property type="entry name" value="Ribonuclease Inhibitor"/>
    <property type="match status" value="5"/>
</dbReference>
<dbReference type="AlphaFoldDB" id="A0A8S0SU59"/>
<evidence type="ECO:0000256" key="7">
    <source>
        <dbReference type="ARBA" id="ARBA00023136"/>
    </source>
</evidence>
<keyword evidence="11" id="KW-0675">Receptor</keyword>
<dbReference type="SMART" id="SM00365">
    <property type="entry name" value="LRR_SD22"/>
    <property type="match status" value="6"/>
</dbReference>
<keyword evidence="12" id="KW-1185">Reference proteome</keyword>
<dbReference type="SUPFAM" id="SSF52058">
    <property type="entry name" value="L domain-like"/>
    <property type="match status" value="2"/>
</dbReference>
<dbReference type="EMBL" id="CACTIH010005521">
    <property type="protein sequence ID" value="CAA2996243.1"/>
    <property type="molecule type" value="Genomic_DNA"/>
</dbReference>
<evidence type="ECO:0000256" key="8">
    <source>
        <dbReference type="ARBA" id="ARBA00023180"/>
    </source>
</evidence>
<accession>A0A8S0SU59</accession>
<dbReference type="FunFam" id="3.80.10.10:FF:000095">
    <property type="entry name" value="LRR receptor-like serine/threonine-protein kinase GSO1"/>
    <property type="match status" value="1"/>
</dbReference>
<protein>
    <submittedName>
        <fullName evidence="11">Probable LRR receptor-like serine threonine-kinase At3g47570</fullName>
    </submittedName>
</protein>
<proteinExistence type="predicted"/>
<keyword evidence="5" id="KW-0677">Repeat</keyword>